<evidence type="ECO:0000256" key="2">
    <source>
        <dbReference type="ARBA" id="ARBA00022963"/>
    </source>
</evidence>
<feature type="short sequence motif" description="DGA/G" evidence="4">
    <location>
        <begin position="154"/>
        <end position="156"/>
    </location>
</feature>
<dbReference type="InterPro" id="IPR016035">
    <property type="entry name" value="Acyl_Trfase/lysoPLipase"/>
</dbReference>
<evidence type="ECO:0000259" key="5">
    <source>
        <dbReference type="PROSITE" id="PS51635"/>
    </source>
</evidence>
<keyword evidence="3 4" id="KW-0443">Lipid metabolism</keyword>
<dbReference type="Gene3D" id="3.40.1090.10">
    <property type="entry name" value="Cytosolic phospholipase A2 catalytic domain"/>
    <property type="match status" value="2"/>
</dbReference>
<dbReference type="SUPFAM" id="SSF52151">
    <property type="entry name" value="FabD/lysophospholipase-like"/>
    <property type="match status" value="1"/>
</dbReference>
<reference evidence="6 7" key="1">
    <citation type="journal article" date="2018" name="Int. J. Syst. Evol. Microbiol.">
        <title>Zhouia spongiae sp. nov., isolated from a marine sponge.</title>
        <authorList>
            <person name="Zhuang L."/>
            <person name="Lin B."/>
            <person name="Qin F."/>
            <person name="Luo L."/>
        </authorList>
    </citation>
    <scope>NUCLEOTIDE SEQUENCE [LARGE SCALE GENOMIC DNA]</scope>
    <source>
        <strain evidence="6 7">HN-Y44</strain>
    </source>
</reference>
<evidence type="ECO:0000313" key="6">
    <source>
        <dbReference type="EMBL" id="UNY98570.1"/>
    </source>
</evidence>
<protein>
    <submittedName>
        <fullName evidence="6">Patatin-like phospholipase family protein</fullName>
    </submittedName>
</protein>
<sequence length="254" mass="27728">MSTHLKHIGLALSGGGARGFAHVGVLKVMEENNILPEVISGTSMGAVIGALIANGYASSDIINMAFDKTNLRIFNVRGLKLGLSNHTYVKRTLEKLLPSSFEDLQVPFYVSTTNLTTAKHEVFSSGNLIDAITASLSIPLIFKPVKINNHYYADGGLVKNLPASSIRDKCKLLIGSHVNHIPDTCNLTKTSQLIDRAIRISIHNTVATETALCDVLIDPPECGHYDMLDFKIFDQIVATGYEAAIQKINKYQYI</sequence>
<dbReference type="InterPro" id="IPR050301">
    <property type="entry name" value="NTE"/>
</dbReference>
<evidence type="ECO:0000256" key="4">
    <source>
        <dbReference type="PROSITE-ProRule" id="PRU01161"/>
    </source>
</evidence>
<feature type="domain" description="PNPLA" evidence="5">
    <location>
        <begin position="10"/>
        <end position="167"/>
    </location>
</feature>
<dbReference type="InterPro" id="IPR002641">
    <property type="entry name" value="PNPLA_dom"/>
</dbReference>
<evidence type="ECO:0000256" key="3">
    <source>
        <dbReference type="ARBA" id="ARBA00023098"/>
    </source>
</evidence>
<proteinExistence type="predicted"/>
<name>A0ABY3YLB7_9FLAO</name>
<dbReference type="CDD" id="cd07205">
    <property type="entry name" value="Pat_PNPLA6_PNPLA7_NTE1_like"/>
    <property type="match status" value="1"/>
</dbReference>
<dbReference type="PANTHER" id="PTHR14226:SF29">
    <property type="entry name" value="NEUROPATHY TARGET ESTERASE SWS"/>
    <property type="match status" value="1"/>
</dbReference>
<dbReference type="PROSITE" id="PS51635">
    <property type="entry name" value="PNPLA"/>
    <property type="match status" value="1"/>
</dbReference>
<gene>
    <name evidence="6" type="ORF">MQE36_16005</name>
</gene>
<keyword evidence="2 4" id="KW-0442">Lipid degradation</keyword>
<feature type="active site" description="Proton acceptor" evidence="4">
    <location>
        <position position="154"/>
    </location>
</feature>
<dbReference type="RefSeq" id="WP_242936976.1">
    <property type="nucleotide sequence ID" value="NZ_CP094326.1"/>
</dbReference>
<organism evidence="6 7">
    <name type="scientific">Zhouia spongiae</name>
    <dbReference type="NCBI Taxonomy" id="2202721"/>
    <lineage>
        <taxon>Bacteria</taxon>
        <taxon>Pseudomonadati</taxon>
        <taxon>Bacteroidota</taxon>
        <taxon>Flavobacteriia</taxon>
        <taxon>Flavobacteriales</taxon>
        <taxon>Flavobacteriaceae</taxon>
        <taxon>Zhouia</taxon>
    </lineage>
</organism>
<evidence type="ECO:0000313" key="7">
    <source>
        <dbReference type="Proteomes" id="UP000829476"/>
    </source>
</evidence>
<accession>A0ABY3YLB7</accession>
<feature type="short sequence motif" description="GXSXG" evidence="4">
    <location>
        <begin position="41"/>
        <end position="45"/>
    </location>
</feature>
<keyword evidence="7" id="KW-1185">Reference proteome</keyword>
<keyword evidence="1 4" id="KW-0378">Hydrolase</keyword>
<dbReference type="Pfam" id="PF01734">
    <property type="entry name" value="Patatin"/>
    <property type="match status" value="1"/>
</dbReference>
<feature type="active site" description="Nucleophile" evidence="4">
    <location>
        <position position="43"/>
    </location>
</feature>
<feature type="short sequence motif" description="GXGXXG" evidence="4">
    <location>
        <begin position="14"/>
        <end position="19"/>
    </location>
</feature>
<dbReference type="EMBL" id="CP094326">
    <property type="protein sequence ID" value="UNY98570.1"/>
    <property type="molecule type" value="Genomic_DNA"/>
</dbReference>
<dbReference type="Proteomes" id="UP000829476">
    <property type="component" value="Chromosome"/>
</dbReference>
<dbReference type="PANTHER" id="PTHR14226">
    <property type="entry name" value="NEUROPATHY TARGET ESTERASE/SWISS CHEESE D.MELANOGASTER"/>
    <property type="match status" value="1"/>
</dbReference>
<evidence type="ECO:0000256" key="1">
    <source>
        <dbReference type="ARBA" id="ARBA00022801"/>
    </source>
</evidence>